<evidence type="ECO:0000313" key="2">
    <source>
        <dbReference type="EMBL" id="RDE19122.1"/>
    </source>
</evidence>
<dbReference type="AlphaFoldDB" id="A0A369WBD6"/>
<accession>A0A369WBD6</accession>
<dbReference type="InterPro" id="IPR037522">
    <property type="entry name" value="HD_GYP_dom"/>
</dbReference>
<dbReference type="CDD" id="cd00077">
    <property type="entry name" value="HDc"/>
    <property type="match status" value="1"/>
</dbReference>
<comment type="caution">
    <text evidence="2">The sequence shown here is derived from an EMBL/GenBank/DDBJ whole genome shotgun (WGS) entry which is preliminary data.</text>
</comment>
<dbReference type="EMBL" id="QQOH01000004">
    <property type="protein sequence ID" value="RDE19122.1"/>
    <property type="molecule type" value="Genomic_DNA"/>
</dbReference>
<dbReference type="PANTHER" id="PTHR45228">
    <property type="entry name" value="CYCLIC DI-GMP PHOSPHODIESTERASE TM_0186-RELATED"/>
    <property type="match status" value="1"/>
</dbReference>
<name>A0A369WBD6_9GAMM</name>
<dbReference type="PROSITE" id="PS51832">
    <property type="entry name" value="HD_GYP"/>
    <property type="match status" value="1"/>
</dbReference>
<dbReference type="OrthoDB" id="9764808at2"/>
<gene>
    <name evidence="2" type="ORF">DV711_16165</name>
</gene>
<dbReference type="Pfam" id="PF13487">
    <property type="entry name" value="HD_5"/>
    <property type="match status" value="1"/>
</dbReference>
<proteinExistence type="predicted"/>
<dbReference type="SUPFAM" id="SSF109604">
    <property type="entry name" value="HD-domain/PDEase-like"/>
    <property type="match status" value="1"/>
</dbReference>
<keyword evidence="3" id="KW-1185">Reference proteome</keyword>
<reference evidence="2 3" key="1">
    <citation type="submission" date="2018-07" db="EMBL/GenBank/DDBJ databases">
        <title>Motiliproteus coralliicola sp. nov., a bacterium isolated from Coral.</title>
        <authorList>
            <person name="Wang G."/>
        </authorList>
    </citation>
    <scope>NUCLEOTIDE SEQUENCE [LARGE SCALE GENOMIC DNA]</scope>
    <source>
        <strain evidence="2 3">C34</strain>
    </source>
</reference>
<evidence type="ECO:0000313" key="3">
    <source>
        <dbReference type="Proteomes" id="UP000253769"/>
    </source>
</evidence>
<dbReference type="Proteomes" id="UP000253769">
    <property type="component" value="Unassembled WGS sequence"/>
</dbReference>
<dbReference type="InterPro" id="IPR052020">
    <property type="entry name" value="Cyclic_di-GMP/3'3'-cGAMP_PDE"/>
</dbReference>
<dbReference type="Gene3D" id="1.10.3210.10">
    <property type="entry name" value="Hypothetical protein af1432"/>
    <property type="match status" value="1"/>
</dbReference>
<evidence type="ECO:0000259" key="1">
    <source>
        <dbReference type="PROSITE" id="PS51832"/>
    </source>
</evidence>
<protein>
    <submittedName>
        <fullName evidence="2">HD domain-containing protein</fullName>
    </submittedName>
</protein>
<dbReference type="GO" id="GO:0008081">
    <property type="term" value="F:phosphoric diester hydrolase activity"/>
    <property type="evidence" value="ECO:0007669"/>
    <property type="project" value="UniProtKB-ARBA"/>
</dbReference>
<sequence>MAPTYSWIQSTDSTNRAQSRFGRTLIDMSITDRPTTSRAKEAVSVFAWVDRQHQLLAETHDLLLLRPDQKTISRCRYLAHQIQKGCRQQPVGLLAALQLNRNAQFQHVKELYCGVLAELIGVKCNLAPASRLSMICAALTQDIGMLDLQDDRLDRQSLALTEQQLRQIKKHPIDGIKILAQAGVDDRIWLTIVERHHERLDGKGYPHRLDEEQIDMGTRIMTLVDNFVAMARPRGDRPAMMPPKILQQIFLKRGDQIDPRLAKVLIELLGLKPPGCWVQLANGETAVVVRPGSHNAFPVVASVVGPDGEHYEQAIERDSSERRFTIVDCVAAPFHFNLRQLLEQLWPRLEI</sequence>
<organism evidence="2 3">
    <name type="scientific">Motiliproteus coralliicola</name>
    <dbReference type="NCBI Taxonomy" id="2283196"/>
    <lineage>
        <taxon>Bacteria</taxon>
        <taxon>Pseudomonadati</taxon>
        <taxon>Pseudomonadota</taxon>
        <taxon>Gammaproteobacteria</taxon>
        <taxon>Oceanospirillales</taxon>
        <taxon>Oceanospirillaceae</taxon>
        <taxon>Motiliproteus</taxon>
    </lineage>
</organism>
<feature type="domain" description="HD-GYP" evidence="1">
    <location>
        <begin position="80"/>
        <end position="281"/>
    </location>
</feature>
<dbReference type="InterPro" id="IPR003607">
    <property type="entry name" value="HD/PDEase_dom"/>
</dbReference>